<reference evidence="3 4" key="1">
    <citation type="submission" date="2014-11" db="EMBL/GenBank/DDBJ databases">
        <title>Symbiosis island explosion on the genome of extra-slow-growing strains of soybean bradyrhizobia with massive insertion sequences.</title>
        <authorList>
            <person name="Iida T."/>
            <person name="Minamisawa K."/>
        </authorList>
    </citation>
    <scope>NUCLEOTIDE SEQUENCE [LARGE SCALE GENOMIC DNA]</scope>
    <source>
        <strain evidence="3 4">NK6</strain>
    </source>
</reference>
<organism evidence="3 4">
    <name type="scientific">Bradyrhizobium diazoefficiens</name>
    <dbReference type="NCBI Taxonomy" id="1355477"/>
    <lineage>
        <taxon>Bacteria</taxon>
        <taxon>Pseudomonadati</taxon>
        <taxon>Pseudomonadota</taxon>
        <taxon>Alphaproteobacteria</taxon>
        <taxon>Hyphomicrobiales</taxon>
        <taxon>Nitrobacteraceae</taxon>
        <taxon>Bradyrhizobium</taxon>
    </lineage>
</organism>
<evidence type="ECO:0000259" key="2">
    <source>
        <dbReference type="Pfam" id="PF04389"/>
    </source>
</evidence>
<proteinExistence type="predicted"/>
<evidence type="ECO:0000313" key="4">
    <source>
        <dbReference type="Proteomes" id="UP000063308"/>
    </source>
</evidence>
<dbReference type="Proteomes" id="UP000063308">
    <property type="component" value="Chromosome"/>
</dbReference>
<evidence type="ECO:0000256" key="1">
    <source>
        <dbReference type="SAM" id="MobiDB-lite"/>
    </source>
</evidence>
<accession>A0A0E3VX19</accession>
<sequence length="333" mass="37387">MTDFEIISLMHTYCRPANSPAEARFIDRFLKPLGVTKDQFGNHFIKIGDDPIVLWSSHTDTVHTRDGIQEIDFDGTYLKLPAESKSSCLGADCTAGIWVMTEMIKANVPGLYVFHCAEEIGCVGSRAIAEQNPKFLDGIKAAVAFDRFGVGSVITHQGTRTASDSFGESLMAQLPKRFKLDPTGLVTDTKQYREIVPECTNISVGYFDHHKPTERLDVAHLIELRNHMVQFDAGKLVIERDPTIVPLRSERMSAPAPRRRPAFSSLAAFRSLLATDIADLVWTYPRLVAQFLEEEMGVSFDELEHYIQHGEMPGLLFDNEDEDEGEEPVRRRA</sequence>
<dbReference type="EMBL" id="AP014685">
    <property type="protein sequence ID" value="BAR61890.1"/>
    <property type="molecule type" value="Genomic_DNA"/>
</dbReference>
<evidence type="ECO:0000313" key="3">
    <source>
        <dbReference type="EMBL" id="BAR61890.1"/>
    </source>
</evidence>
<feature type="domain" description="Peptidase M28" evidence="2">
    <location>
        <begin position="50"/>
        <end position="178"/>
    </location>
</feature>
<gene>
    <name evidence="3" type="ORF">NK6_8743</name>
</gene>
<dbReference type="Gene3D" id="3.40.630.10">
    <property type="entry name" value="Zn peptidases"/>
    <property type="match status" value="1"/>
</dbReference>
<dbReference type="AlphaFoldDB" id="A0A0E3VX19"/>
<feature type="region of interest" description="Disordered" evidence="1">
    <location>
        <begin position="314"/>
        <end position="333"/>
    </location>
</feature>
<dbReference type="InterPro" id="IPR007484">
    <property type="entry name" value="Peptidase_M28"/>
</dbReference>
<protein>
    <recommendedName>
        <fullName evidence="2">Peptidase M28 domain-containing protein</fullName>
    </recommendedName>
</protein>
<dbReference type="SUPFAM" id="SSF53187">
    <property type="entry name" value="Zn-dependent exopeptidases"/>
    <property type="match status" value="1"/>
</dbReference>
<name>A0A0E3VX19_9BRAD</name>
<dbReference type="Pfam" id="PF04389">
    <property type="entry name" value="Peptidase_M28"/>
    <property type="match status" value="1"/>
</dbReference>